<evidence type="ECO:0000256" key="3">
    <source>
        <dbReference type="ARBA" id="ARBA00022448"/>
    </source>
</evidence>
<reference evidence="7 8" key="1">
    <citation type="submission" date="2024-09" db="EMBL/GenBank/DDBJ databases">
        <authorList>
            <person name="Sun Q."/>
            <person name="Mori K."/>
        </authorList>
    </citation>
    <scope>NUCLEOTIDE SEQUENCE [LARGE SCALE GENOMIC DNA]</scope>
    <source>
        <strain evidence="7 8">TBRC 7907</strain>
    </source>
</reference>
<evidence type="ECO:0000313" key="8">
    <source>
        <dbReference type="Proteomes" id="UP001589693"/>
    </source>
</evidence>
<name>A0ABV5ZPH9_9PSEU</name>
<feature type="signal peptide" evidence="5">
    <location>
        <begin position="1"/>
        <end position="25"/>
    </location>
</feature>
<evidence type="ECO:0000256" key="2">
    <source>
        <dbReference type="ARBA" id="ARBA00008814"/>
    </source>
</evidence>
<keyword evidence="8" id="KW-1185">Reference proteome</keyword>
<dbReference type="PROSITE" id="PS51257">
    <property type="entry name" value="PROKAR_LIPOPROTEIN"/>
    <property type="match status" value="1"/>
</dbReference>
<evidence type="ECO:0000256" key="4">
    <source>
        <dbReference type="ARBA" id="ARBA00022729"/>
    </source>
</evidence>
<keyword evidence="3" id="KW-0813">Transport</keyword>
<evidence type="ECO:0000313" key="7">
    <source>
        <dbReference type="EMBL" id="MFB9902785.1"/>
    </source>
</evidence>
<protein>
    <submittedName>
        <fullName evidence="7">Iron-siderophore ABC transporter substrate-binding protein</fullName>
    </submittedName>
</protein>
<sequence length="321" mass="33236">MSTTPRAGRPLVAALTTALLAVGLAACGPTAPSEPAAEAAAARKVVDATGAEVSVPVAPKKVVVLTQEDLDAALALGVKPAGITNGQGLTTPPAYLGDRIAGIPVVGDLLRPVMDKVLQAEPDVILAGDMTDKQVLEQLRRIAPATLVTMTKDDDWKKHLANVAKALNVENKVAGVLADYDKKIAEVRGGLGAAGSALVSIVRWNPQGPSFMEKDQFASSVVADLGLRRPDAQRTEGTAHSQTLSLEALDKIDGDWLFLSTLTADGEQALATVRGTPAFQQLKAVKANHVVTVPGSVWTTRGAPLAAMAVADDVRKALTGS</sequence>
<dbReference type="PANTHER" id="PTHR30532:SF25">
    <property type="entry name" value="IRON(III) DICITRATE-BINDING PERIPLASMIC PROTEIN"/>
    <property type="match status" value="1"/>
</dbReference>
<dbReference type="EMBL" id="JBHLZU010000002">
    <property type="protein sequence ID" value="MFB9902785.1"/>
    <property type="molecule type" value="Genomic_DNA"/>
</dbReference>
<keyword evidence="4 5" id="KW-0732">Signal</keyword>
<feature type="chain" id="PRO_5045769265" evidence="5">
    <location>
        <begin position="26"/>
        <end position="321"/>
    </location>
</feature>
<dbReference type="CDD" id="cd01146">
    <property type="entry name" value="FhuD"/>
    <property type="match status" value="1"/>
</dbReference>
<dbReference type="InterPro" id="IPR051313">
    <property type="entry name" value="Bact_iron-sidero_bind"/>
</dbReference>
<accession>A0ABV5ZPH9</accession>
<comment type="similarity">
    <text evidence="2">Belongs to the bacterial solute-binding protein 8 family.</text>
</comment>
<dbReference type="PROSITE" id="PS50983">
    <property type="entry name" value="FE_B12_PBP"/>
    <property type="match status" value="1"/>
</dbReference>
<dbReference type="RefSeq" id="WP_377849889.1">
    <property type="nucleotide sequence ID" value="NZ_JBHLZU010000002.1"/>
</dbReference>
<dbReference type="InterPro" id="IPR002491">
    <property type="entry name" value="ABC_transptr_periplasmic_BD"/>
</dbReference>
<dbReference type="Pfam" id="PF01497">
    <property type="entry name" value="Peripla_BP_2"/>
    <property type="match status" value="1"/>
</dbReference>
<evidence type="ECO:0000256" key="1">
    <source>
        <dbReference type="ARBA" id="ARBA00004196"/>
    </source>
</evidence>
<dbReference type="SUPFAM" id="SSF53807">
    <property type="entry name" value="Helical backbone' metal receptor"/>
    <property type="match status" value="1"/>
</dbReference>
<comment type="caution">
    <text evidence="7">The sequence shown here is derived from an EMBL/GenBank/DDBJ whole genome shotgun (WGS) entry which is preliminary data.</text>
</comment>
<feature type="domain" description="Fe/B12 periplasmic-binding" evidence="6">
    <location>
        <begin position="61"/>
        <end position="321"/>
    </location>
</feature>
<dbReference type="Proteomes" id="UP001589693">
    <property type="component" value="Unassembled WGS sequence"/>
</dbReference>
<evidence type="ECO:0000256" key="5">
    <source>
        <dbReference type="SAM" id="SignalP"/>
    </source>
</evidence>
<comment type="subcellular location">
    <subcellularLocation>
        <location evidence="1">Cell envelope</location>
    </subcellularLocation>
</comment>
<gene>
    <name evidence="7" type="ORF">ACFFQA_02415</name>
</gene>
<evidence type="ECO:0000259" key="6">
    <source>
        <dbReference type="PROSITE" id="PS50983"/>
    </source>
</evidence>
<dbReference type="Gene3D" id="3.40.50.1980">
    <property type="entry name" value="Nitrogenase molybdenum iron protein domain"/>
    <property type="match status" value="2"/>
</dbReference>
<proteinExistence type="inferred from homology"/>
<dbReference type="PANTHER" id="PTHR30532">
    <property type="entry name" value="IRON III DICITRATE-BINDING PERIPLASMIC PROTEIN"/>
    <property type="match status" value="1"/>
</dbReference>
<organism evidence="7 8">
    <name type="scientific">Allokutzneria oryzae</name>
    <dbReference type="NCBI Taxonomy" id="1378989"/>
    <lineage>
        <taxon>Bacteria</taxon>
        <taxon>Bacillati</taxon>
        <taxon>Actinomycetota</taxon>
        <taxon>Actinomycetes</taxon>
        <taxon>Pseudonocardiales</taxon>
        <taxon>Pseudonocardiaceae</taxon>
        <taxon>Allokutzneria</taxon>
    </lineage>
</organism>